<dbReference type="GO" id="GO:0004536">
    <property type="term" value="F:DNA nuclease activity"/>
    <property type="evidence" value="ECO:0007669"/>
    <property type="project" value="InterPro"/>
</dbReference>
<dbReference type="KEGG" id="taz:TREAZ_2224"/>
<dbReference type="InterPro" id="IPR001130">
    <property type="entry name" value="TatD-like"/>
</dbReference>
<dbReference type="PANTHER" id="PTHR46124:SF2">
    <property type="entry name" value="D-AMINOACYL-TRNA DEACYLASE"/>
    <property type="match status" value="1"/>
</dbReference>
<evidence type="ECO:0000256" key="2">
    <source>
        <dbReference type="ARBA" id="ARBA00022723"/>
    </source>
</evidence>
<dbReference type="Proteomes" id="UP000009222">
    <property type="component" value="Chromosome"/>
</dbReference>
<name>F5Y8N4_LEAAZ</name>
<evidence type="ECO:0000313" key="6">
    <source>
        <dbReference type="Proteomes" id="UP000009222"/>
    </source>
</evidence>
<evidence type="ECO:0000256" key="3">
    <source>
        <dbReference type="ARBA" id="ARBA00022801"/>
    </source>
</evidence>
<evidence type="ECO:0000256" key="4">
    <source>
        <dbReference type="PIRSR" id="PIRSR005902-1"/>
    </source>
</evidence>
<dbReference type="GO" id="GO:0016788">
    <property type="term" value="F:hydrolase activity, acting on ester bonds"/>
    <property type="evidence" value="ECO:0007669"/>
    <property type="project" value="InterPro"/>
</dbReference>
<evidence type="ECO:0000313" key="5">
    <source>
        <dbReference type="EMBL" id="AEF82649.1"/>
    </source>
</evidence>
<dbReference type="Pfam" id="PF01026">
    <property type="entry name" value="TatD_DNase"/>
    <property type="match status" value="1"/>
</dbReference>
<dbReference type="GO" id="GO:0005829">
    <property type="term" value="C:cytosol"/>
    <property type="evidence" value="ECO:0007669"/>
    <property type="project" value="TreeGrafter"/>
</dbReference>
<dbReference type="FunFam" id="3.20.20.140:FF:000005">
    <property type="entry name" value="TatD family hydrolase"/>
    <property type="match status" value="1"/>
</dbReference>
<organism evidence="5 6">
    <name type="scientific">Leadbettera azotonutricia (strain ATCC BAA-888 / DSM 13862 / ZAS-9)</name>
    <name type="common">Treponema azotonutricium</name>
    <dbReference type="NCBI Taxonomy" id="545695"/>
    <lineage>
        <taxon>Bacteria</taxon>
        <taxon>Pseudomonadati</taxon>
        <taxon>Spirochaetota</taxon>
        <taxon>Spirochaetia</taxon>
        <taxon>Spirochaetales</taxon>
        <taxon>Breznakiellaceae</taxon>
        <taxon>Leadbettera</taxon>
    </lineage>
</organism>
<dbReference type="Gene3D" id="3.20.20.140">
    <property type="entry name" value="Metal-dependent hydrolases"/>
    <property type="match status" value="1"/>
</dbReference>
<dbReference type="AlphaFoldDB" id="F5Y8N4"/>
<keyword evidence="6" id="KW-1185">Reference proteome</keyword>
<feature type="binding site" evidence="4">
    <location>
        <position position="113"/>
    </location>
    <ligand>
        <name>a divalent metal cation</name>
        <dbReference type="ChEBI" id="CHEBI:60240"/>
        <label>1</label>
    </ligand>
</feature>
<dbReference type="InterPro" id="IPR015991">
    <property type="entry name" value="TatD/YcfH-like"/>
</dbReference>
<evidence type="ECO:0000256" key="1">
    <source>
        <dbReference type="ARBA" id="ARBA00009275"/>
    </source>
</evidence>
<reference evidence="5 6" key="2">
    <citation type="journal article" date="2011" name="ISME J.">
        <title>RNA-seq reveals cooperative metabolic interactions between two termite-gut spirochete species in co-culture.</title>
        <authorList>
            <person name="Rosenthal A.Z."/>
            <person name="Matson E.G."/>
            <person name="Eldar A."/>
            <person name="Leadbetter J.R."/>
        </authorList>
    </citation>
    <scope>NUCLEOTIDE SEQUENCE [LARGE SCALE GENOMIC DNA]</scope>
    <source>
        <strain evidence="6">ATCC BAA-888 / DSM 13862 / ZAS-9</strain>
    </source>
</reference>
<sequence length="277" mass="31722">MLYSKYPVWKVYNISFGKSMQYFDTHAHIGLICEDPIEQLIVIQEARQAQVTRIVSICNSLHDFVKVYDNLKSANHVYHAVGVSPSEVQNPGKDWVQTIEQSAQLPRVVAVGEIGLDYYRKFGDKKSQIELFITQLDLAAKLDLPVIIHNRDAGKDVIEILKDRLPPRGGVLHCYSEDAEYARRALDLNLYFSFAGNLTYRNAKNLHETIGVLPLDRILIESESPFMVPADYRGKRNMPKYLPITAHFLADMLEMGDEEMADTLWDNSSRFFNLPRE</sequence>
<dbReference type="FunCoup" id="F5Y8N4">
    <property type="interactions" value="357"/>
</dbReference>
<protein>
    <submittedName>
        <fullName evidence="5">Hydrolase, TatD family</fullName>
    </submittedName>
</protein>
<dbReference type="PIRSF" id="PIRSF005902">
    <property type="entry name" value="DNase_TatD"/>
    <property type="match status" value="1"/>
</dbReference>
<dbReference type="SUPFAM" id="SSF51556">
    <property type="entry name" value="Metallo-dependent hydrolases"/>
    <property type="match status" value="1"/>
</dbReference>
<dbReference type="InParanoid" id="F5Y8N4"/>
<dbReference type="NCBIfam" id="TIGR00010">
    <property type="entry name" value="YchF/TatD family DNA exonuclease"/>
    <property type="match status" value="1"/>
</dbReference>
<keyword evidence="3 5" id="KW-0378">Hydrolase</keyword>
<reference evidence="6" key="1">
    <citation type="submission" date="2009-12" db="EMBL/GenBank/DDBJ databases">
        <title>Complete sequence of Treponema azotonutricium strain ZAS-9.</title>
        <authorList>
            <person name="Tetu S.G."/>
            <person name="Matson E."/>
            <person name="Ren Q."/>
            <person name="Seshadri R."/>
            <person name="Elbourne L."/>
            <person name="Hassan K.A."/>
            <person name="Durkin A."/>
            <person name="Radune D."/>
            <person name="Mohamoud Y."/>
            <person name="Shay R."/>
            <person name="Jin S."/>
            <person name="Zhang X."/>
            <person name="Lucey K."/>
            <person name="Ballor N.R."/>
            <person name="Ottesen E."/>
            <person name="Rosenthal R."/>
            <person name="Allen A."/>
            <person name="Leadbetter J.R."/>
            <person name="Paulsen I.T."/>
        </authorList>
    </citation>
    <scope>NUCLEOTIDE SEQUENCE [LARGE SCALE GENOMIC DNA]</scope>
    <source>
        <strain evidence="6">ATCC BAA-888 / DSM 13862 / ZAS-9</strain>
    </source>
</reference>
<feature type="binding site" evidence="4">
    <location>
        <position position="173"/>
    </location>
    <ligand>
        <name>a divalent metal cation</name>
        <dbReference type="ChEBI" id="CHEBI:60240"/>
        <label>2</label>
    </ligand>
</feature>
<feature type="binding site" evidence="4">
    <location>
        <position position="149"/>
    </location>
    <ligand>
        <name>a divalent metal cation</name>
        <dbReference type="ChEBI" id="CHEBI:60240"/>
        <label>2</label>
    </ligand>
</feature>
<dbReference type="EMBL" id="CP001841">
    <property type="protein sequence ID" value="AEF82649.1"/>
    <property type="molecule type" value="Genomic_DNA"/>
</dbReference>
<gene>
    <name evidence="5" type="ordered locus">TREAZ_2224</name>
</gene>
<accession>F5Y8N4</accession>
<dbReference type="PANTHER" id="PTHR46124">
    <property type="entry name" value="D-AMINOACYL-TRNA DEACYLASE"/>
    <property type="match status" value="1"/>
</dbReference>
<proteinExistence type="inferred from homology"/>
<dbReference type="GO" id="GO:0046872">
    <property type="term" value="F:metal ion binding"/>
    <property type="evidence" value="ECO:0007669"/>
    <property type="project" value="UniProtKB-KW"/>
</dbReference>
<comment type="similarity">
    <text evidence="1">Belongs to the metallo-dependent hydrolases superfamily. TatD-type hydrolase family.</text>
</comment>
<feature type="binding site" evidence="4">
    <location>
        <position position="28"/>
    </location>
    <ligand>
        <name>a divalent metal cation</name>
        <dbReference type="ChEBI" id="CHEBI:60240"/>
        <label>1</label>
    </ligand>
</feature>
<keyword evidence="2 4" id="KW-0479">Metal-binding</keyword>
<feature type="binding site" evidence="4">
    <location>
        <position position="26"/>
    </location>
    <ligand>
        <name>a divalent metal cation</name>
        <dbReference type="ChEBI" id="CHEBI:60240"/>
        <label>1</label>
    </ligand>
</feature>
<dbReference type="CDD" id="cd01310">
    <property type="entry name" value="TatD_DNAse"/>
    <property type="match status" value="1"/>
</dbReference>
<dbReference type="HOGENOM" id="CLU_031506_4_0_12"/>
<dbReference type="InterPro" id="IPR032466">
    <property type="entry name" value="Metal_Hydrolase"/>
</dbReference>
<dbReference type="STRING" id="545695.TREAZ_2224"/>
<dbReference type="eggNOG" id="COG0084">
    <property type="taxonomic scope" value="Bacteria"/>
</dbReference>